<evidence type="ECO:0000256" key="3">
    <source>
        <dbReference type="ARBA" id="ARBA00022448"/>
    </source>
</evidence>
<dbReference type="Gene3D" id="1.10.3720.10">
    <property type="entry name" value="MetI-like"/>
    <property type="match status" value="1"/>
</dbReference>
<evidence type="ECO:0000256" key="7">
    <source>
        <dbReference type="ARBA" id="ARBA00022989"/>
    </source>
</evidence>
<comment type="caution">
    <text evidence="14">The sequence shown here is derived from an EMBL/GenBank/DDBJ whole genome shotgun (WGS) entry which is preliminary data.</text>
</comment>
<dbReference type="FunFam" id="1.10.3720.10:FF:000015">
    <property type="entry name" value="Sulfate ABC transporter, permease CysW"/>
    <property type="match status" value="1"/>
</dbReference>
<gene>
    <name evidence="14" type="primary">cysW</name>
    <name evidence="14" type="ORF">HKX40_03185</name>
</gene>
<dbReference type="InterPro" id="IPR005667">
    <property type="entry name" value="Sulph_transpt2"/>
</dbReference>
<feature type="transmembrane region" description="Helical" evidence="12">
    <location>
        <begin position="138"/>
        <end position="161"/>
    </location>
</feature>
<evidence type="ECO:0000259" key="13">
    <source>
        <dbReference type="PROSITE" id="PS50928"/>
    </source>
</evidence>
<keyword evidence="3" id="KW-0813">Transport</keyword>
<evidence type="ECO:0000256" key="2">
    <source>
        <dbReference type="ARBA" id="ARBA00011779"/>
    </source>
</evidence>
<dbReference type="PROSITE" id="PS50928">
    <property type="entry name" value="ABC_TM1"/>
    <property type="match status" value="1"/>
</dbReference>
<evidence type="ECO:0000256" key="4">
    <source>
        <dbReference type="ARBA" id="ARBA00022475"/>
    </source>
</evidence>
<name>A0A7Y4L931_9BURK</name>
<comment type="function">
    <text evidence="10">Part of the ABC transporter complex CysAWTP (TC 3.A.1.6.1) involved in sulfate/thiosulfate import. Probably responsible for the translocation of the substrate across the membrane.</text>
</comment>
<evidence type="ECO:0000313" key="15">
    <source>
        <dbReference type="Proteomes" id="UP000541421"/>
    </source>
</evidence>
<protein>
    <recommendedName>
        <fullName evidence="11">Sulfate transport system permease protein CysW</fullName>
    </recommendedName>
</protein>
<evidence type="ECO:0000256" key="6">
    <source>
        <dbReference type="ARBA" id="ARBA00022692"/>
    </source>
</evidence>
<dbReference type="InterPro" id="IPR000515">
    <property type="entry name" value="MetI-like"/>
</dbReference>
<feature type="transmembrane region" description="Helical" evidence="12">
    <location>
        <begin position="21"/>
        <end position="41"/>
    </location>
</feature>
<dbReference type="Pfam" id="PF00528">
    <property type="entry name" value="BPD_transp_1"/>
    <property type="match status" value="1"/>
</dbReference>
<feature type="transmembrane region" description="Helical" evidence="12">
    <location>
        <begin position="61"/>
        <end position="91"/>
    </location>
</feature>
<dbReference type="GO" id="GO:0015419">
    <property type="term" value="F:ABC-type sulfate transporter activity"/>
    <property type="evidence" value="ECO:0007669"/>
    <property type="project" value="InterPro"/>
</dbReference>
<proteinExistence type="predicted"/>
<keyword evidence="7 12" id="KW-1133">Transmembrane helix</keyword>
<organism evidence="14 15">
    <name type="scientific">Pelistega europaea</name>
    <dbReference type="NCBI Taxonomy" id="106147"/>
    <lineage>
        <taxon>Bacteria</taxon>
        <taxon>Pseudomonadati</taxon>
        <taxon>Pseudomonadota</taxon>
        <taxon>Betaproteobacteria</taxon>
        <taxon>Burkholderiales</taxon>
        <taxon>Alcaligenaceae</taxon>
        <taxon>Pelistega</taxon>
    </lineage>
</organism>
<evidence type="ECO:0000256" key="12">
    <source>
        <dbReference type="SAM" id="Phobius"/>
    </source>
</evidence>
<reference evidence="14 15" key="1">
    <citation type="submission" date="2020-05" db="EMBL/GenBank/DDBJ databases">
        <authorList>
            <person name="Niu N."/>
        </authorList>
    </citation>
    <scope>NUCLEOTIDE SEQUENCE [LARGE SCALE GENOMIC DNA]</scope>
    <source>
        <strain evidence="14 15">LMG10982</strain>
    </source>
</reference>
<dbReference type="RefSeq" id="WP_171588126.1">
    <property type="nucleotide sequence ID" value="NZ_JABGBO010000003.1"/>
</dbReference>
<dbReference type="Proteomes" id="UP000541421">
    <property type="component" value="Unassembled WGS sequence"/>
</dbReference>
<dbReference type="GO" id="GO:0005886">
    <property type="term" value="C:plasma membrane"/>
    <property type="evidence" value="ECO:0007669"/>
    <property type="project" value="UniProtKB-SubCell"/>
</dbReference>
<evidence type="ECO:0000313" key="14">
    <source>
        <dbReference type="EMBL" id="NOL49148.1"/>
    </source>
</evidence>
<dbReference type="AlphaFoldDB" id="A0A7Y4L931"/>
<feature type="domain" description="ABC transmembrane type-1" evidence="13">
    <location>
        <begin position="65"/>
        <end position="268"/>
    </location>
</feature>
<comment type="subunit">
    <text evidence="2">The complex is composed of two ATP-binding proteins (CysA), two transmembrane proteins (CysT and CysW) and a solute-binding protein (CysP).</text>
</comment>
<evidence type="ECO:0000256" key="1">
    <source>
        <dbReference type="ARBA" id="ARBA00004429"/>
    </source>
</evidence>
<dbReference type="EMBL" id="JABGBO010000003">
    <property type="protein sequence ID" value="NOL49148.1"/>
    <property type="molecule type" value="Genomic_DNA"/>
</dbReference>
<comment type="subcellular location">
    <subcellularLocation>
        <location evidence="1">Cell inner membrane</location>
        <topology evidence="1">Multi-pass membrane protein</topology>
    </subcellularLocation>
</comment>
<dbReference type="NCBIfam" id="TIGR02140">
    <property type="entry name" value="permease_CysW"/>
    <property type="match status" value="1"/>
</dbReference>
<sequence>MRVLQAKPSHLTEPKWVQYSLITAVVLFLLLVLIIPLISIFSEALSRGWDLYVEALSDPDAVAAIKLTLLTVAIVVPLNAVIGIAMAWLLTRYDFRGKQLFTTLLDLPFAVSPVVAGLMFVLLFGAHSVFGSWLESHGVQIIFAVPGIVLATLFVTFPFIAREIMPLMQSQGDQEEQAALILGASGWKMFWKITLPNIKWALLYGIMLTNARAMGEFGAVSVVSGHIRGLTNTIPLQVEILYNEYNFVGAFAMASLLAVLALITLVLQHVFSYLQHRKYDLGLAREEESIESVVPFEKYHNESTVQSFHVGMREVRA</sequence>
<dbReference type="CDD" id="cd06261">
    <property type="entry name" value="TM_PBP2"/>
    <property type="match status" value="1"/>
</dbReference>
<feature type="transmembrane region" description="Helical" evidence="12">
    <location>
        <begin position="247"/>
        <end position="267"/>
    </location>
</feature>
<dbReference type="SUPFAM" id="SSF161098">
    <property type="entry name" value="MetI-like"/>
    <property type="match status" value="1"/>
</dbReference>
<keyword evidence="4" id="KW-1003">Cell membrane</keyword>
<evidence type="ECO:0000256" key="8">
    <source>
        <dbReference type="ARBA" id="ARBA00023032"/>
    </source>
</evidence>
<dbReference type="InterPro" id="IPR035906">
    <property type="entry name" value="MetI-like_sf"/>
</dbReference>
<dbReference type="NCBIfam" id="TIGR00969">
    <property type="entry name" value="3a0106s02"/>
    <property type="match status" value="1"/>
</dbReference>
<evidence type="ECO:0000256" key="10">
    <source>
        <dbReference type="ARBA" id="ARBA00025323"/>
    </source>
</evidence>
<accession>A0A7Y4L931</accession>
<dbReference type="PANTHER" id="PTHR30406">
    <property type="entry name" value="SULFATE TRANSPORT SYSTEM PERMEASE PROTEIN"/>
    <property type="match status" value="1"/>
</dbReference>
<evidence type="ECO:0000256" key="9">
    <source>
        <dbReference type="ARBA" id="ARBA00023136"/>
    </source>
</evidence>
<evidence type="ECO:0000256" key="11">
    <source>
        <dbReference type="ARBA" id="ARBA00067681"/>
    </source>
</evidence>
<keyword evidence="5" id="KW-0997">Cell inner membrane</keyword>
<evidence type="ECO:0000256" key="5">
    <source>
        <dbReference type="ARBA" id="ARBA00022519"/>
    </source>
</evidence>
<keyword evidence="6 12" id="KW-0812">Transmembrane</keyword>
<keyword evidence="8" id="KW-0764">Sulfate transport</keyword>
<keyword evidence="9 12" id="KW-0472">Membrane</keyword>
<feature type="transmembrane region" description="Helical" evidence="12">
    <location>
        <begin position="103"/>
        <end position="126"/>
    </location>
</feature>
<dbReference type="PANTHER" id="PTHR30406:SF1">
    <property type="entry name" value="SULFATE TRANSPORT SYSTEM PERMEASE PROTEIN CYSW"/>
    <property type="match status" value="1"/>
</dbReference>
<keyword evidence="15" id="KW-1185">Reference proteome</keyword>
<dbReference type="InterPro" id="IPR011866">
    <property type="entry name" value="CysW_permease"/>
</dbReference>